<feature type="compositionally biased region" description="Basic and acidic residues" evidence="1">
    <location>
        <begin position="30"/>
        <end position="41"/>
    </location>
</feature>
<keyword evidence="3" id="KW-1185">Reference proteome</keyword>
<protein>
    <submittedName>
        <fullName evidence="2">Uncharacterized protein</fullName>
    </submittedName>
</protein>
<reference evidence="2 3" key="1">
    <citation type="journal article" date="2012" name="ISME J.">
        <title>Nitrification expanded: discovery, physiology and genomics of a nitrite-oxidizing bacterium from the phylum Chloroflexi.</title>
        <authorList>
            <person name="Sorokin D.Y."/>
            <person name="Lucker S."/>
            <person name="Vejmelkova D."/>
            <person name="Kostrikina N.A."/>
            <person name="Kleerebezem R."/>
            <person name="Rijpstra W.I."/>
            <person name="Damste J.S."/>
            <person name="Le Paslier D."/>
            <person name="Muyzer G."/>
            <person name="Wagner M."/>
            <person name="van Loosdrecht M.C."/>
            <person name="Daims H."/>
        </authorList>
    </citation>
    <scope>NUCLEOTIDE SEQUENCE [LARGE SCALE GENOMIC DNA]</scope>
    <source>
        <strain evidence="3">none</strain>
    </source>
</reference>
<accession>I4EHE7</accession>
<feature type="region of interest" description="Disordered" evidence="1">
    <location>
        <begin position="25"/>
        <end position="46"/>
    </location>
</feature>
<evidence type="ECO:0000313" key="3">
    <source>
        <dbReference type="Proteomes" id="UP000004221"/>
    </source>
</evidence>
<dbReference type="AlphaFoldDB" id="I4EHE7"/>
<evidence type="ECO:0000256" key="1">
    <source>
        <dbReference type="SAM" id="MobiDB-lite"/>
    </source>
</evidence>
<organism evidence="2 3">
    <name type="scientific">Nitrolancea hollandica Lb</name>
    <dbReference type="NCBI Taxonomy" id="1129897"/>
    <lineage>
        <taxon>Bacteria</taxon>
        <taxon>Pseudomonadati</taxon>
        <taxon>Thermomicrobiota</taxon>
        <taxon>Thermomicrobia</taxon>
        <taxon>Sphaerobacterales</taxon>
        <taxon>Sphaerobacterineae</taxon>
        <taxon>Sphaerobacteraceae</taxon>
        <taxon>Nitrolancea</taxon>
    </lineage>
</organism>
<dbReference type="Proteomes" id="UP000004221">
    <property type="component" value="Unassembled WGS sequence"/>
</dbReference>
<comment type="caution">
    <text evidence="2">The sequence shown here is derived from an EMBL/GenBank/DDBJ whole genome shotgun (WGS) entry which is preliminary data.</text>
</comment>
<dbReference type="EMBL" id="CAGS01000235">
    <property type="protein sequence ID" value="CCF84109.1"/>
    <property type="molecule type" value="Genomic_DNA"/>
</dbReference>
<proteinExistence type="predicted"/>
<name>I4EHE7_9BACT</name>
<gene>
    <name evidence="2" type="ORF">NITHO_310002</name>
</gene>
<evidence type="ECO:0000313" key="2">
    <source>
        <dbReference type="EMBL" id="CCF84109.1"/>
    </source>
</evidence>
<sequence>MGWERLLGRLRLGLARRLGRLARLVTPTRTTRDPAPKHPLEKPSGCIDYTAPGLTGEPYAERCSRQECINKTSAK</sequence>